<dbReference type="SUPFAM" id="SSF88713">
    <property type="entry name" value="Glycoside hydrolase/deacetylase"/>
    <property type="match status" value="1"/>
</dbReference>
<comment type="function">
    <text evidence="1">Is involved in generating a small heat-stable compound (Nod), an acylated oligomer of N-acetylglucosamine, that stimulates mitosis in various plant protoplasts.</text>
</comment>
<dbReference type="Proteomes" id="UP000031521">
    <property type="component" value="Chromosome"/>
</dbReference>
<evidence type="ECO:0000256" key="1">
    <source>
        <dbReference type="ARBA" id="ARBA00003236"/>
    </source>
</evidence>
<evidence type="ECO:0000259" key="5">
    <source>
        <dbReference type="PROSITE" id="PS51677"/>
    </source>
</evidence>
<proteinExistence type="inferred from homology"/>
<dbReference type="RefSeq" id="WP_043869517.1">
    <property type="nucleotide sequence ID" value="NZ_CP004393.1"/>
</dbReference>
<feature type="domain" description="NodB homology" evidence="5">
    <location>
        <begin position="53"/>
        <end position="255"/>
    </location>
</feature>
<evidence type="ECO:0000256" key="4">
    <source>
        <dbReference type="ARBA" id="ARBA00032976"/>
    </source>
</evidence>
<evidence type="ECO:0000313" key="7">
    <source>
        <dbReference type="Proteomes" id="UP000031521"/>
    </source>
</evidence>
<dbReference type="GO" id="GO:0005975">
    <property type="term" value="P:carbohydrate metabolic process"/>
    <property type="evidence" value="ECO:0007669"/>
    <property type="project" value="InterPro"/>
</dbReference>
<dbReference type="EMBL" id="CP004393">
    <property type="protein sequence ID" value="AJE46781.1"/>
    <property type="molecule type" value="Genomic_DNA"/>
</dbReference>
<dbReference type="PANTHER" id="PTHR43123">
    <property type="entry name" value="POLYSACCHARIDE DEACETYLASE-RELATED"/>
    <property type="match status" value="1"/>
</dbReference>
<dbReference type="OrthoDB" id="9784220at2"/>
<protein>
    <recommendedName>
        <fullName evidence="3">Chitooligosaccharide deacetylase</fullName>
    </recommendedName>
    <alternativeName>
        <fullName evidence="4">Nodulation protein B</fullName>
    </alternativeName>
</protein>
<keyword evidence="7" id="KW-1185">Reference proteome</keyword>
<dbReference type="HOGENOM" id="CLU_029940_0_0_5"/>
<reference evidence="6 7" key="1">
    <citation type="journal article" date="2014" name="Int. J. Syst. Evol. Microbiol.">
        <title>Celeribacter indicus sp. nov., a polycyclic aromatic hydrocarbon-degrading bacterium from deep-sea sediment and reclassification of Huaishuia halophila as Celeribacter halophilus comb. nov.</title>
        <authorList>
            <person name="Lai Q."/>
            <person name="Cao J."/>
            <person name="Yuan J."/>
            <person name="Li F."/>
            <person name="Shao Z."/>
        </authorList>
    </citation>
    <scope>NUCLEOTIDE SEQUENCE [LARGE SCALE GENOMIC DNA]</scope>
    <source>
        <strain evidence="6">P73</strain>
    </source>
</reference>
<evidence type="ECO:0000256" key="2">
    <source>
        <dbReference type="ARBA" id="ARBA00010973"/>
    </source>
</evidence>
<accession>A0A0B5E189</accession>
<gene>
    <name evidence="6" type="ORF">P73_2066</name>
</gene>
<dbReference type="STRING" id="1208324.P73_2066"/>
<dbReference type="KEGG" id="cid:P73_2066"/>
<sequence>MALAEWENGFHWPNGEHIAVVFNVSWETWPKTLGTARNNQRAGEVVAPDAKYGRWMMPIYEHAYAETGGVQRLLDVWSRHELKTSWYVDGLNVELYPELSKQAIADGHEFLVQGWDHSFLWEQTVAEQEDSLRRTYECMKSVLGYTPEGFSASAGSITPETFDIVEKLGMSYCCGFRNCDVPFIIKRKSGGSLVGMNSYAISDFNSYGFQDQDINAVLRQWRDFFDVLYDEGQRGRPQFLAYGTHPLLSHGFRTKPLEETIDYVKSKGNVWITTREEIAAYMRETFPDLTLDTFFPEAVAQDKWYGLSSGAGGEEAEAEALRYRIE</sequence>
<dbReference type="PROSITE" id="PS51677">
    <property type="entry name" value="NODB"/>
    <property type="match status" value="1"/>
</dbReference>
<name>A0A0B5E189_9RHOB</name>
<comment type="similarity">
    <text evidence="2">Belongs to the polysaccharide deacetylase family.</text>
</comment>
<evidence type="ECO:0000256" key="3">
    <source>
        <dbReference type="ARBA" id="ARBA00020071"/>
    </source>
</evidence>
<dbReference type="Pfam" id="PF01522">
    <property type="entry name" value="Polysacc_deac_1"/>
    <property type="match status" value="1"/>
</dbReference>
<organism evidence="6 7">
    <name type="scientific">Celeribacter indicus</name>
    <dbReference type="NCBI Taxonomy" id="1208324"/>
    <lineage>
        <taxon>Bacteria</taxon>
        <taxon>Pseudomonadati</taxon>
        <taxon>Pseudomonadota</taxon>
        <taxon>Alphaproteobacteria</taxon>
        <taxon>Rhodobacterales</taxon>
        <taxon>Roseobacteraceae</taxon>
        <taxon>Celeribacter</taxon>
    </lineage>
</organism>
<dbReference type="Gene3D" id="3.20.20.370">
    <property type="entry name" value="Glycoside hydrolase/deacetylase"/>
    <property type="match status" value="1"/>
</dbReference>
<dbReference type="InterPro" id="IPR011330">
    <property type="entry name" value="Glyco_hydro/deAcase_b/a-brl"/>
</dbReference>
<dbReference type="PANTHER" id="PTHR43123:SF1">
    <property type="entry name" value="POLYSACCHARIDE DEACETYLASE-RELATED"/>
    <property type="match status" value="1"/>
</dbReference>
<dbReference type="AlphaFoldDB" id="A0A0B5E189"/>
<dbReference type="GO" id="GO:0016810">
    <property type="term" value="F:hydrolase activity, acting on carbon-nitrogen (but not peptide) bonds"/>
    <property type="evidence" value="ECO:0007669"/>
    <property type="project" value="InterPro"/>
</dbReference>
<evidence type="ECO:0000313" key="6">
    <source>
        <dbReference type="EMBL" id="AJE46781.1"/>
    </source>
</evidence>
<dbReference type="InterPro" id="IPR002509">
    <property type="entry name" value="NODB_dom"/>
</dbReference>